<evidence type="ECO:0000256" key="9">
    <source>
        <dbReference type="ARBA" id="ARBA00023306"/>
    </source>
</evidence>
<gene>
    <name evidence="14" type="ORF">A2841_02050</name>
</gene>
<evidence type="ECO:0000256" key="8">
    <source>
        <dbReference type="ARBA" id="ARBA00023136"/>
    </source>
</evidence>
<dbReference type="EMBL" id="MFKP01000003">
    <property type="protein sequence ID" value="OGG44731.1"/>
    <property type="molecule type" value="Genomic_DNA"/>
</dbReference>
<evidence type="ECO:0000259" key="13">
    <source>
        <dbReference type="Pfam" id="PF18075"/>
    </source>
</evidence>
<comment type="caution">
    <text evidence="14">The sequence shown here is derived from an EMBL/GenBank/DDBJ whole genome shotgun (WGS) entry which is preliminary data.</text>
</comment>
<evidence type="ECO:0000256" key="4">
    <source>
        <dbReference type="ARBA" id="ARBA00022475"/>
    </source>
</evidence>
<feature type="transmembrane region" description="Helical" evidence="11">
    <location>
        <begin position="208"/>
        <end position="226"/>
    </location>
</feature>
<keyword evidence="5 10" id="KW-0132">Cell division</keyword>
<keyword evidence="7 11" id="KW-1133">Transmembrane helix</keyword>
<dbReference type="AlphaFoldDB" id="A0A1F6C6H0"/>
<dbReference type="Proteomes" id="UP000178249">
    <property type="component" value="Unassembled WGS sequence"/>
</dbReference>
<dbReference type="InterPro" id="IPR003838">
    <property type="entry name" value="ABC3_permease_C"/>
</dbReference>
<sequence>MTTFLRIIKFALKNFWRNVALSIVTITIIVLVLFSTSFLFLLNILAQTAIGAVESKIDVSVYFTERVSEDKILDAKGAWEANPAVASIDYISKDQALEQFKLKHKDDDAIKALEQVGRNPFGAVLVLKAKSPDQYLALEQLTKDEKYKSVIMDTTFNDNRQDLEKLKVITTNIRRIGIGTSIVFAIIAILVIYSTIKMTIYNQSDEIGIMRLVGASNIFIRGPFIVESILYGLFASLIAMAILFFPLVGLVSPFVSKFFEGYAEDLFRSFVSNIWMVAMLQMVLGILLSIVSSAFAVRKYLKV</sequence>
<proteinExistence type="inferred from homology"/>
<evidence type="ECO:0000256" key="2">
    <source>
        <dbReference type="ARBA" id="ARBA00007379"/>
    </source>
</evidence>
<dbReference type="InterPro" id="IPR004513">
    <property type="entry name" value="FtsX"/>
</dbReference>
<keyword evidence="9 10" id="KW-0131">Cell cycle</keyword>
<feature type="transmembrane region" description="Helical" evidence="11">
    <location>
        <begin position="176"/>
        <end position="196"/>
    </location>
</feature>
<evidence type="ECO:0000256" key="5">
    <source>
        <dbReference type="ARBA" id="ARBA00022618"/>
    </source>
</evidence>
<evidence type="ECO:0000259" key="12">
    <source>
        <dbReference type="Pfam" id="PF02687"/>
    </source>
</evidence>
<keyword evidence="6 11" id="KW-0812">Transmembrane</keyword>
<organism evidence="14 15">
    <name type="scientific">Candidatus Kaiserbacteria bacterium RIFCSPHIGHO2_01_FULL_48_10</name>
    <dbReference type="NCBI Taxonomy" id="1798476"/>
    <lineage>
        <taxon>Bacteria</taxon>
        <taxon>Candidatus Kaiseribacteriota</taxon>
    </lineage>
</organism>
<dbReference type="PANTHER" id="PTHR47755:SF1">
    <property type="entry name" value="CELL DIVISION PROTEIN FTSX"/>
    <property type="match status" value="1"/>
</dbReference>
<feature type="transmembrane region" description="Helical" evidence="11">
    <location>
        <begin position="233"/>
        <end position="254"/>
    </location>
</feature>
<dbReference type="PIRSF" id="PIRSF003097">
    <property type="entry name" value="FtsX"/>
    <property type="match status" value="1"/>
</dbReference>
<dbReference type="GO" id="GO:0051301">
    <property type="term" value="P:cell division"/>
    <property type="evidence" value="ECO:0007669"/>
    <property type="project" value="UniProtKB-KW"/>
</dbReference>
<feature type="transmembrane region" description="Helical" evidence="11">
    <location>
        <begin position="274"/>
        <end position="297"/>
    </location>
</feature>
<accession>A0A1F6C6H0</accession>
<evidence type="ECO:0000256" key="3">
    <source>
        <dbReference type="ARBA" id="ARBA00021907"/>
    </source>
</evidence>
<dbReference type="PANTHER" id="PTHR47755">
    <property type="entry name" value="CELL DIVISION PROTEIN FTSX"/>
    <property type="match status" value="1"/>
</dbReference>
<evidence type="ECO:0000256" key="10">
    <source>
        <dbReference type="PIRNR" id="PIRNR003097"/>
    </source>
</evidence>
<evidence type="ECO:0000256" key="6">
    <source>
        <dbReference type="ARBA" id="ARBA00022692"/>
    </source>
</evidence>
<dbReference type="Gene3D" id="3.30.70.3040">
    <property type="match status" value="1"/>
</dbReference>
<dbReference type="Pfam" id="PF18075">
    <property type="entry name" value="FtsX_ECD"/>
    <property type="match status" value="1"/>
</dbReference>
<reference evidence="14 15" key="1">
    <citation type="journal article" date="2016" name="Nat. Commun.">
        <title>Thousands of microbial genomes shed light on interconnected biogeochemical processes in an aquifer system.</title>
        <authorList>
            <person name="Anantharaman K."/>
            <person name="Brown C.T."/>
            <person name="Hug L.A."/>
            <person name="Sharon I."/>
            <person name="Castelle C.J."/>
            <person name="Probst A.J."/>
            <person name="Thomas B.C."/>
            <person name="Singh A."/>
            <person name="Wilkins M.J."/>
            <person name="Karaoz U."/>
            <person name="Brodie E.L."/>
            <person name="Williams K.H."/>
            <person name="Hubbard S.S."/>
            <person name="Banfield J.F."/>
        </authorList>
    </citation>
    <scope>NUCLEOTIDE SEQUENCE [LARGE SCALE GENOMIC DNA]</scope>
</reference>
<evidence type="ECO:0000256" key="11">
    <source>
        <dbReference type="SAM" id="Phobius"/>
    </source>
</evidence>
<dbReference type="GO" id="GO:0005886">
    <property type="term" value="C:plasma membrane"/>
    <property type="evidence" value="ECO:0007669"/>
    <property type="project" value="UniProtKB-SubCell"/>
</dbReference>
<dbReference type="Pfam" id="PF02687">
    <property type="entry name" value="FtsX"/>
    <property type="match status" value="1"/>
</dbReference>
<keyword evidence="8 10" id="KW-0472">Membrane</keyword>
<feature type="transmembrane region" description="Helical" evidence="11">
    <location>
        <begin position="20"/>
        <end position="46"/>
    </location>
</feature>
<name>A0A1F6C6H0_9BACT</name>
<comment type="similarity">
    <text evidence="2 10">Belongs to the ABC-4 integral membrane protein family. FtsX subfamily.</text>
</comment>
<keyword evidence="4 10" id="KW-1003">Cell membrane</keyword>
<protein>
    <recommendedName>
        <fullName evidence="3 10">Cell division protein FtsX</fullName>
    </recommendedName>
</protein>
<feature type="domain" description="FtsX extracellular" evidence="13">
    <location>
        <begin position="58"/>
        <end position="140"/>
    </location>
</feature>
<feature type="domain" description="ABC3 transporter permease C-terminal" evidence="12">
    <location>
        <begin position="181"/>
        <end position="299"/>
    </location>
</feature>
<evidence type="ECO:0000313" key="14">
    <source>
        <dbReference type="EMBL" id="OGG44731.1"/>
    </source>
</evidence>
<evidence type="ECO:0000256" key="1">
    <source>
        <dbReference type="ARBA" id="ARBA00004651"/>
    </source>
</evidence>
<dbReference type="InterPro" id="IPR040690">
    <property type="entry name" value="FtsX_ECD"/>
</dbReference>
<comment type="subcellular location">
    <subcellularLocation>
        <location evidence="1">Cell membrane</location>
        <topology evidence="1">Multi-pass membrane protein</topology>
    </subcellularLocation>
</comment>
<evidence type="ECO:0000256" key="7">
    <source>
        <dbReference type="ARBA" id="ARBA00022989"/>
    </source>
</evidence>
<evidence type="ECO:0000313" key="15">
    <source>
        <dbReference type="Proteomes" id="UP000178249"/>
    </source>
</evidence>